<gene>
    <name evidence="7" type="ORF">QNA08_02065</name>
</gene>
<evidence type="ECO:0000313" key="8">
    <source>
        <dbReference type="Proteomes" id="UP001321492"/>
    </source>
</evidence>
<dbReference type="InterPro" id="IPR051544">
    <property type="entry name" value="TPS_OM_transporter"/>
</dbReference>
<dbReference type="InterPro" id="IPR013686">
    <property type="entry name" value="Polypept-transport_assoc_ShlB"/>
</dbReference>
<reference evidence="7 8" key="1">
    <citation type="submission" date="2023-05" db="EMBL/GenBank/DDBJ databases">
        <title>Chelatococcus sp. nov., a moderately thermophilic bacterium isolated from hot spring microbial mat.</title>
        <authorList>
            <person name="Hu C.-J."/>
            <person name="Li W.-J."/>
        </authorList>
    </citation>
    <scope>NUCLEOTIDE SEQUENCE [LARGE SCALE GENOMIC DNA]</scope>
    <source>
        <strain evidence="7 8">SYSU G07232</strain>
    </source>
</reference>
<dbReference type="EMBL" id="JASJEV010000001">
    <property type="protein sequence ID" value="MDJ1157024.1"/>
    <property type="molecule type" value="Genomic_DNA"/>
</dbReference>
<dbReference type="Gene3D" id="2.40.160.50">
    <property type="entry name" value="membrane protein fhac: a member of the omp85/tpsb transporter family"/>
    <property type="match status" value="1"/>
</dbReference>
<dbReference type="Proteomes" id="UP001321492">
    <property type="component" value="Unassembled WGS sequence"/>
</dbReference>
<evidence type="ECO:0000256" key="4">
    <source>
        <dbReference type="SAM" id="MobiDB-lite"/>
    </source>
</evidence>
<dbReference type="PANTHER" id="PTHR34597">
    <property type="entry name" value="SLR1661 PROTEIN"/>
    <property type="match status" value="1"/>
</dbReference>
<keyword evidence="3" id="KW-0998">Cell outer membrane</keyword>
<feature type="region of interest" description="Disordered" evidence="4">
    <location>
        <begin position="120"/>
        <end position="148"/>
    </location>
</feature>
<keyword evidence="2" id="KW-0812">Transmembrane</keyword>
<keyword evidence="8" id="KW-1185">Reference proteome</keyword>
<evidence type="ECO:0000256" key="1">
    <source>
        <dbReference type="ARBA" id="ARBA00022452"/>
    </source>
</evidence>
<name>A0ABT7ACD6_9HYPH</name>
<comment type="caution">
    <text evidence="7">The sequence shown here is derived from an EMBL/GenBank/DDBJ whole genome shotgun (WGS) entry which is preliminary data.</text>
</comment>
<evidence type="ECO:0000259" key="5">
    <source>
        <dbReference type="Pfam" id="PF03865"/>
    </source>
</evidence>
<accession>A0ABT7ACD6</accession>
<dbReference type="PANTHER" id="PTHR34597:SF1">
    <property type="entry name" value="HEME_HEMOPEXIN TRANSPORTER PROTEIN HUXB"/>
    <property type="match status" value="1"/>
</dbReference>
<organism evidence="7 8">
    <name type="scientific">Chelatococcus albus</name>
    <dbReference type="NCBI Taxonomy" id="3047466"/>
    <lineage>
        <taxon>Bacteria</taxon>
        <taxon>Pseudomonadati</taxon>
        <taxon>Pseudomonadota</taxon>
        <taxon>Alphaproteobacteria</taxon>
        <taxon>Hyphomicrobiales</taxon>
        <taxon>Chelatococcaceae</taxon>
        <taxon>Chelatococcus</taxon>
    </lineage>
</organism>
<dbReference type="Pfam" id="PF03865">
    <property type="entry name" value="ShlB"/>
    <property type="match status" value="1"/>
</dbReference>
<proteinExistence type="predicted"/>
<feature type="domain" description="Haemolysin activator HlyB C-terminal" evidence="5">
    <location>
        <begin position="295"/>
        <end position="592"/>
    </location>
</feature>
<protein>
    <submittedName>
        <fullName evidence="7">ShlB/FhaC/HecB family hemolysin secretion/activation protein</fullName>
    </submittedName>
</protein>
<feature type="compositionally biased region" description="Basic and acidic residues" evidence="4">
    <location>
        <begin position="120"/>
        <end position="139"/>
    </location>
</feature>
<dbReference type="Pfam" id="PF08479">
    <property type="entry name" value="POTRA_2"/>
    <property type="match status" value="1"/>
</dbReference>
<evidence type="ECO:0000256" key="2">
    <source>
        <dbReference type="ARBA" id="ARBA00022692"/>
    </source>
</evidence>
<keyword evidence="1" id="KW-0472">Membrane</keyword>
<dbReference type="InterPro" id="IPR005565">
    <property type="entry name" value="Hemolysn_activator_HlyB_C"/>
</dbReference>
<feature type="domain" description="Polypeptide-transport-associated ShlB-type" evidence="6">
    <location>
        <begin position="155"/>
        <end position="230"/>
    </location>
</feature>
<dbReference type="Gene3D" id="3.10.20.310">
    <property type="entry name" value="membrane protein fhac"/>
    <property type="match status" value="1"/>
</dbReference>
<sequence length="661" mass="70249">MAQLDCPPALGRLHATEPRGAPVCTPRNKCGAGRFIALPFPALPPNCPRHRLGAGRQPWEMRLGGGATAPSWKAACPLSGPAFFRRDVFVQRRSGFLCVLLSGIALPALAQDAGSLLRERQRQQELQRLERPPEPEADRPLPAPSSPLERGATIVVREVRFTGKVGLLEEAVRARIAASAKGKRLGLQGLQALADEVTAALQKKGRLLARGMLPPQDVTEGVVIIAIVEGALERIEFERGANVRTREGLLRDIGDGQIRVHDVTKADLESALLRMNDLPGVTAKARLTPGSVPNTSRLVIGVEQAPIFSATLWGDNSGSASTGRAAGNAQASLTDITGHGDLTRLSGTISEGQQFGQAAFSLPLGATGFAVSAQYGYLAYRNIDNVGRSLDLEGYAHFAGFGLDYSLIRSRDFNVRLSGGLTRKALVDNSLAGRLQDKRSLAGTLGINGDMRDSLLGGGLTSWSLAWTFGDLDLSRVPAALAVDQAGLGTQGAFQRVNASLSRLQDLPGDFSLFGLLYGQWANKNLDSSEDFALGGPYGLRGWPVGEGRGDMGVLGTLELRYDAPVPTVWGALQFALFLDAGQVWVNESRNGVALTTACGCNAYSLASAGLSARWTREAFSLAVTWAHGLTDNPGRSSLTGANADGGRGRDQFWLRGALKF</sequence>
<evidence type="ECO:0000259" key="6">
    <source>
        <dbReference type="Pfam" id="PF08479"/>
    </source>
</evidence>
<evidence type="ECO:0000256" key="3">
    <source>
        <dbReference type="ARBA" id="ARBA00023237"/>
    </source>
</evidence>
<evidence type="ECO:0000313" key="7">
    <source>
        <dbReference type="EMBL" id="MDJ1157024.1"/>
    </source>
</evidence>
<dbReference type="RefSeq" id="WP_283739010.1">
    <property type="nucleotide sequence ID" value="NZ_JASJEV010000001.1"/>
</dbReference>
<keyword evidence="1" id="KW-1134">Transmembrane beta strand</keyword>